<evidence type="ECO:0000313" key="11">
    <source>
        <dbReference type="Proteomes" id="UP001144347"/>
    </source>
</evidence>
<dbReference type="Proteomes" id="UP001144347">
    <property type="component" value="Unassembled WGS sequence"/>
</dbReference>
<dbReference type="NCBIfam" id="TIGR01313">
    <property type="entry name" value="therm_gnt_kin"/>
    <property type="match status" value="1"/>
</dbReference>
<dbReference type="PANTHER" id="PTHR43442">
    <property type="entry name" value="GLUCONOKINASE-RELATED"/>
    <property type="match status" value="1"/>
</dbReference>
<evidence type="ECO:0000256" key="9">
    <source>
        <dbReference type="RuleBase" id="RU363066"/>
    </source>
</evidence>
<keyword evidence="7 9" id="KW-0067">ATP-binding</keyword>
<evidence type="ECO:0000256" key="3">
    <source>
        <dbReference type="ARBA" id="ARBA00012054"/>
    </source>
</evidence>
<evidence type="ECO:0000256" key="5">
    <source>
        <dbReference type="ARBA" id="ARBA00022741"/>
    </source>
</evidence>
<dbReference type="Gene3D" id="3.40.50.300">
    <property type="entry name" value="P-loop containing nucleotide triphosphate hydrolases"/>
    <property type="match status" value="1"/>
</dbReference>
<dbReference type="EC" id="2.7.1.12" evidence="3 9"/>
<dbReference type="InterPro" id="IPR031322">
    <property type="entry name" value="Shikimate/glucono_kinase"/>
</dbReference>
<keyword evidence="11" id="KW-1185">Reference proteome</keyword>
<dbReference type="EMBL" id="JAPWGM010000005">
    <property type="protein sequence ID" value="MCZ4245416.1"/>
    <property type="molecule type" value="Genomic_DNA"/>
</dbReference>
<comment type="caution">
    <text evidence="10">The sequence shown here is derived from an EMBL/GenBank/DDBJ whole genome shotgun (WGS) entry which is preliminary data.</text>
</comment>
<dbReference type="PRINTS" id="PR01100">
    <property type="entry name" value="SHIKIMTKNASE"/>
</dbReference>
<evidence type="ECO:0000256" key="8">
    <source>
        <dbReference type="ARBA" id="ARBA00048090"/>
    </source>
</evidence>
<dbReference type="Pfam" id="PF01202">
    <property type="entry name" value="SKI"/>
    <property type="match status" value="1"/>
</dbReference>
<keyword evidence="6 9" id="KW-0418">Kinase</keyword>
<evidence type="ECO:0000256" key="7">
    <source>
        <dbReference type="ARBA" id="ARBA00022840"/>
    </source>
</evidence>
<dbReference type="InterPro" id="IPR027417">
    <property type="entry name" value="P-loop_NTPase"/>
</dbReference>
<comment type="catalytic activity">
    <reaction evidence="8 9">
        <text>D-gluconate + ATP = 6-phospho-D-gluconate + ADP + H(+)</text>
        <dbReference type="Rhea" id="RHEA:19433"/>
        <dbReference type="ChEBI" id="CHEBI:15378"/>
        <dbReference type="ChEBI" id="CHEBI:18391"/>
        <dbReference type="ChEBI" id="CHEBI:30616"/>
        <dbReference type="ChEBI" id="CHEBI:58759"/>
        <dbReference type="ChEBI" id="CHEBI:456216"/>
        <dbReference type="EC" id="2.7.1.12"/>
    </reaction>
</comment>
<evidence type="ECO:0000256" key="6">
    <source>
        <dbReference type="ARBA" id="ARBA00022777"/>
    </source>
</evidence>
<evidence type="ECO:0000256" key="4">
    <source>
        <dbReference type="ARBA" id="ARBA00022679"/>
    </source>
</evidence>
<dbReference type="RefSeq" id="WP_269428471.1">
    <property type="nucleotide sequence ID" value="NZ_JAPWGM010000005.1"/>
</dbReference>
<protein>
    <recommendedName>
        <fullName evidence="3 9">Gluconokinase</fullName>
        <ecNumber evidence="3 9">2.7.1.12</ecNumber>
    </recommendedName>
</protein>
<dbReference type="CDD" id="cd02021">
    <property type="entry name" value="GntK"/>
    <property type="match status" value="1"/>
</dbReference>
<reference evidence="10" key="1">
    <citation type="submission" date="2022-12" db="EMBL/GenBank/DDBJ databases">
        <title>Genome sequence of HCMS5-2.</title>
        <authorList>
            <person name="Woo H."/>
        </authorList>
    </citation>
    <scope>NUCLEOTIDE SEQUENCE</scope>
    <source>
        <strain evidence="10">HCMS5-2</strain>
    </source>
</reference>
<sequence length="171" mass="19052">MTKRCIILMGVSGSGKTVIGQQIAEKLDARFVDADDFHPSANIIKMSSGIPLTDADRIPWLNDLGKIASTHLQENQMLVMACSALKRSYRDILRAEISGETMFIYLKSSFEEIAERLQKRVGHFMPKGLLESQFEALDEPLFTEKNLITIDASPAVDEVTNNCIDAINNTF</sequence>
<evidence type="ECO:0000256" key="1">
    <source>
        <dbReference type="ARBA" id="ARBA00004761"/>
    </source>
</evidence>
<evidence type="ECO:0000256" key="2">
    <source>
        <dbReference type="ARBA" id="ARBA00008420"/>
    </source>
</evidence>
<accession>A0ABT4LBW7</accession>
<dbReference type="SUPFAM" id="SSF52540">
    <property type="entry name" value="P-loop containing nucleoside triphosphate hydrolases"/>
    <property type="match status" value="1"/>
</dbReference>
<evidence type="ECO:0000313" key="10">
    <source>
        <dbReference type="EMBL" id="MCZ4245416.1"/>
    </source>
</evidence>
<comment type="similarity">
    <text evidence="2 9">Belongs to the gluconokinase GntK/GntV family.</text>
</comment>
<name>A0ABT4LBW7_9SPHI</name>
<keyword evidence="5 9" id="KW-0547">Nucleotide-binding</keyword>
<comment type="pathway">
    <text evidence="1">Carbohydrate acid metabolism.</text>
</comment>
<dbReference type="InterPro" id="IPR006001">
    <property type="entry name" value="Therm_gnt_kin"/>
</dbReference>
<dbReference type="PANTHER" id="PTHR43442:SF3">
    <property type="entry name" value="GLUCONOKINASE-RELATED"/>
    <property type="match status" value="1"/>
</dbReference>
<proteinExistence type="inferred from homology"/>
<organism evidence="10 11">
    <name type="scientific">Pedobacter punctiformis</name>
    <dbReference type="NCBI Taxonomy" id="3004097"/>
    <lineage>
        <taxon>Bacteria</taxon>
        <taxon>Pseudomonadati</taxon>
        <taxon>Bacteroidota</taxon>
        <taxon>Sphingobacteriia</taxon>
        <taxon>Sphingobacteriales</taxon>
        <taxon>Sphingobacteriaceae</taxon>
        <taxon>Pedobacter</taxon>
    </lineage>
</organism>
<keyword evidence="4 9" id="KW-0808">Transferase</keyword>
<gene>
    <name evidence="10" type="ORF">O0955_15510</name>
</gene>